<dbReference type="Pfam" id="PF00069">
    <property type="entry name" value="Pkinase"/>
    <property type="match status" value="1"/>
</dbReference>
<accession>A0A9P9D7H2</accession>
<gene>
    <name evidence="2" type="ORF">B0J13DRAFT_460519</name>
</gene>
<dbReference type="SMART" id="SM00220">
    <property type="entry name" value="S_TKc"/>
    <property type="match status" value="1"/>
</dbReference>
<organism evidence="2 3">
    <name type="scientific">Dactylonectria estremocensis</name>
    <dbReference type="NCBI Taxonomy" id="1079267"/>
    <lineage>
        <taxon>Eukaryota</taxon>
        <taxon>Fungi</taxon>
        <taxon>Dikarya</taxon>
        <taxon>Ascomycota</taxon>
        <taxon>Pezizomycotina</taxon>
        <taxon>Sordariomycetes</taxon>
        <taxon>Hypocreomycetidae</taxon>
        <taxon>Hypocreales</taxon>
        <taxon>Nectriaceae</taxon>
        <taxon>Dactylonectria</taxon>
    </lineage>
</organism>
<reference evidence="2" key="1">
    <citation type="journal article" date="2021" name="Nat. Commun.">
        <title>Genetic determinants of endophytism in the Arabidopsis root mycobiome.</title>
        <authorList>
            <person name="Mesny F."/>
            <person name="Miyauchi S."/>
            <person name="Thiergart T."/>
            <person name="Pickel B."/>
            <person name="Atanasova L."/>
            <person name="Karlsson M."/>
            <person name="Huettel B."/>
            <person name="Barry K.W."/>
            <person name="Haridas S."/>
            <person name="Chen C."/>
            <person name="Bauer D."/>
            <person name="Andreopoulos W."/>
            <person name="Pangilinan J."/>
            <person name="LaButti K."/>
            <person name="Riley R."/>
            <person name="Lipzen A."/>
            <person name="Clum A."/>
            <person name="Drula E."/>
            <person name="Henrissat B."/>
            <person name="Kohler A."/>
            <person name="Grigoriev I.V."/>
            <person name="Martin F.M."/>
            <person name="Hacquard S."/>
        </authorList>
    </citation>
    <scope>NUCLEOTIDE SEQUENCE</scope>
    <source>
        <strain evidence="2">MPI-CAGE-AT-0021</strain>
    </source>
</reference>
<dbReference type="Gene3D" id="1.10.510.10">
    <property type="entry name" value="Transferase(Phosphotransferase) domain 1"/>
    <property type="match status" value="1"/>
</dbReference>
<keyword evidence="2" id="KW-0808">Transferase</keyword>
<dbReference type="InterPro" id="IPR008271">
    <property type="entry name" value="Ser/Thr_kinase_AS"/>
</dbReference>
<proteinExistence type="predicted"/>
<evidence type="ECO:0000259" key="1">
    <source>
        <dbReference type="PROSITE" id="PS50011"/>
    </source>
</evidence>
<evidence type="ECO:0000313" key="2">
    <source>
        <dbReference type="EMBL" id="KAH7113978.1"/>
    </source>
</evidence>
<dbReference type="AlphaFoldDB" id="A0A9P9D7H2"/>
<dbReference type="PANTHER" id="PTHR24347">
    <property type="entry name" value="SERINE/THREONINE-PROTEIN KINASE"/>
    <property type="match status" value="1"/>
</dbReference>
<dbReference type="OrthoDB" id="10252171at2759"/>
<protein>
    <submittedName>
        <fullName evidence="2">Kinase-like domain-containing protein</fullName>
    </submittedName>
</protein>
<dbReference type="PROSITE" id="PS50011">
    <property type="entry name" value="PROTEIN_KINASE_DOM"/>
    <property type="match status" value="1"/>
</dbReference>
<dbReference type="SUPFAM" id="SSF56112">
    <property type="entry name" value="Protein kinase-like (PK-like)"/>
    <property type="match status" value="1"/>
</dbReference>
<dbReference type="PROSITE" id="PS00108">
    <property type="entry name" value="PROTEIN_KINASE_ST"/>
    <property type="match status" value="1"/>
</dbReference>
<evidence type="ECO:0000313" key="3">
    <source>
        <dbReference type="Proteomes" id="UP000717696"/>
    </source>
</evidence>
<dbReference type="EMBL" id="JAGMUU010000044">
    <property type="protein sequence ID" value="KAH7113978.1"/>
    <property type="molecule type" value="Genomic_DNA"/>
</dbReference>
<dbReference type="InterPro" id="IPR011009">
    <property type="entry name" value="Kinase-like_dom_sf"/>
</dbReference>
<dbReference type="GO" id="GO:0004672">
    <property type="term" value="F:protein kinase activity"/>
    <property type="evidence" value="ECO:0007669"/>
    <property type="project" value="InterPro"/>
</dbReference>
<feature type="domain" description="Protein kinase" evidence="1">
    <location>
        <begin position="45"/>
        <end position="314"/>
    </location>
</feature>
<dbReference type="GO" id="GO:0005524">
    <property type="term" value="F:ATP binding"/>
    <property type="evidence" value="ECO:0007669"/>
    <property type="project" value="InterPro"/>
</dbReference>
<dbReference type="Proteomes" id="UP000717696">
    <property type="component" value="Unassembled WGS sequence"/>
</dbReference>
<sequence>MSGLNSDLVRDSKLETRFIGGATHHATPVSDPALGRRRQLEDERWLREQRLGGGGYGTIWLERCTDGRKKGSLRAVKEIFKPTSDSSSTDSLDYGRELEAIAKFSNEKYADYFVKSFGWFDNEHAVYIAMEYFEQGDLQKYLVAPFPEAEIQEIVSQLADGLDFMHSNGFTHRDLKPGNILVLHRRPNWWLKIGDFGITKRVGTEATALRTQIGTTGYAAPEVQGFISLEDAAYSSAVDIWSLGEIAFRLITNEPTFSNNRLLFDYITTGNFFPSNLLAQKEVSMQCRQFIQDAMVVSPSKRPTASQVRSYSWISTSTVSHESIPPSDG</sequence>
<comment type="caution">
    <text evidence="2">The sequence shown here is derived from an EMBL/GenBank/DDBJ whole genome shotgun (WGS) entry which is preliminary data.</text>
</comment>
<dbReference type="InterPro" id="IPR000719">
    <property type="entry name" value="Prot_kinase_dom"/>
</dbReference>
<keyword evidence="2" id="KW-0418">Kinase</keyword>
<keyword evidence="3" id="KW-1185">Reference proteome</keyword>
<name>A0A9P9D7H2_9HYPO</name>